<comment type="caution">
    <text evidence="2">The sequence shown here is derived from an EMBL/GenBank/DDBJ whole genome shotgun (WGS) entry which is preliminary data.</text>
</comment>
<feature type="region of interest" description="Disordered" evidence="1">
    <location>
        <begin position="1"/>
        <end position="93"/>
    </location>
</feature>
<reference evidence="3" key="1">
    <citation type="journal article" date="2019" name="Int. J. Syst. Evol. Microbiol.">
        <title>The Global Catalogue of Microorganisms (GCM) 10K type strain sequencing project: providing services to taxonomists for standard genome sequencing and annotation.</title>
        <authorList>
            <consortium name="The Broad Institute Genomics Platform"/>
            <consortium name="The Broad Institute Genome Sequencing Center for Infectious Disease"/>
            <person name="Wu L."/>
            <person name="Ma J."/>
        </authorList>
    </citation>
    <scope>NUCLEOTIDE SEQUENCE [LARGE SCALE GENOMIC DNA]</scope>
    <source>
        <strain evidence="3">DFY41</strain>
    </source>
</reference>
<feature type="compositionally biased region" description="Basic residues" evidence="1">
    <location>
        <begin position="1"/>
        <end position="11"/>
    </location>
</feature>
<keyword evidence="3" id="KW-1185">Reference proteome</keyword>
<dbReference type="InterPro" id="IPR021655">
    <property type="entry name" value="Put_metal-bd"/>
</dbReference>
<name>A0ABW0BFL4_9ACTN</name>
<protein>
    <submittedName>
        <fullName evidence="2">Metal-binding motif-containing protein</fullName>
    </submittedName>
</protein>
<gene>
    <name evidence="2" type="ORF">ACFPGP_05310</name>
</gene>
<sequence>MPAGRARRGHRSSGLTAWYPEAAPGPGRAPSRCTWPTTATSLSPASSKSWAPTPTATAFTPNGGDCNDADPATYPGAPELPDGIDQDCDGIDG</sequence>
<evidence type="ECO:0000313" key="2">
    <source>
        <dbReference type="EMBL" id="MFC5176080.1"/>
    </source>
</evidence>
<evidence type="ECO:0000313" key="3">
    <source>
        <dbReference type="Proteomes" id="UP001596087"/>
    </source>
</evidence>
<dbReference type="EMBL" id="JBHSKD010000004">
    <property type="protein sequence ID" value="MFC5176080.1"/>
    <property type="molecule type" value="Genomic_DNA"/>
</dbReference>
<dbReference type="Proteomes" id="UP001596087">
    <property type="component" value="Unassembled WGS sequence"/>
</dbReference>
<dbReference type="RefSeq" id="WP_378587840.1">
    <property type="nucleotide sequence ID" value="NZ_JBHSKD010000004.1"/>
</dbReference>
<accession>A0ABW0BFL4</accession>
<evidence type="ECO:0000256" key="1">
    <source>
        <dbReference type="SAM" id="MobiDB-lite"/>
    </source>
</evidence>
<feature type="compositionally biased region" description="Low complexity" evidence="1">
    <location>
        <begin position="34"/>
        <end position="61"/>
    </location>
</feature>
<feature type="compositionally biased region" description="Acidic residues" evidence="1">
    <location>
        <begin position="82"/>
        <end position="93"/>
    </location>
</feature>
<dbReference type="Pfam" id="PF11617">
    <property type="entry name" value="Cu-binding_MopE"/>
    <property type="match status" value="1"/>
</dbReference>
<proteinExistence type="predicted"/>
<organism evidence="2 3">
    <name type="scientific">Nocardioides taihuensis</name>
    <dbReference type="NCBI Taxonomy" id="1835606"/>
    <lineage>
        <taxon>Bacteria</taxon>
        <taxon>Bacillati</taxon>
        <taxon>Actinomycetota</taxon>
        <taxon>Actinomycetes</taxon>
        <taxon>Propionibacteriales</taxon>
        <taxon>Nocardioidaceae</taxon>
        <taxon>Nocardioides</taxon>
    </lineage>
</organism>